<keyword evidence="3" id="KW-1185">Reference proteome</keyword>
<proteinExistence type="predicted"/>
<evidence type="ECO:0000313" key="3">
    <source>
        <dbReference type="Proteomes" id="UP000186744"/>
    </source>
</evidence>
<dbReference type="EMBL" id="FTOL01000005">
    <property type="protein sequence ID" value="SIT08549.1"/>
    <property type="molecule type" value="Genomic_DNA"/>
</dbReference>
<accession>A0A1N7PDT5</accession>
<evidence type="ECO:0000313" key="2">
    <source>
        <dbReference type="EMBL" id="SIT08549.1"/>
    </source>
</evidence>
<name>A0A1N7PDT5_9FLAO</name>
<gene>
    <name evidence="2" type="ORF">SAMN05421786_10572</name>
</gene>
<dbReference type="OrthoDB" id="1248076at2"/>
<feature type="signal peptide" evidence="1">
    <location>
        <begin position="1"/>
        <end position="18"/>
    </location>
</feature>
<evidence type="ECO:0000256" key="1">
    <source>
        <dbReference type="SAM" id="SignalP"/>
    </source>
</evidence>
<sequence length="180" mass="19500">MKKIFLSLFAMSSFGLYAQKTIHVFNYTNFNLVNTLLGADQTNSSCFPSIQGTNYPIPVPPQGIAQYKGYKDSNIPLPAAPQSPPINAWDVTFAVNNVIYQMPANSNVLGPLALSTDWMLNKFYVADPGGGPLLNSGASIGTIGCNGQLVTHLQNTSSTPYAFNDAFWFVSAGETYFVIQ</sequence>
<protein>
    <submittedName>
        <fullName evidence="2">Uncharacterized protein</fullName>
    </submittedName>
</protein>
<organism evidence="2 3">
    <name type="scientific">Chryseobacterium ureilyticum</name>
    <dbReference type="NCBI Taxonomy" id="373668"/>
    <lineage>
        <taxon>Bacteria</taxon>
        <taxon>Pseudomonadati</taxon>
        <taxon>Bacteroidota</taxon>
        <taxon>Flavobacteriia</taxon>
        <taxon>Flavobacteriales</taxon>
        <taxon>Weeksellaceae</taxon>
        <taxon>Chryseobacterium group</taxon>
        <taxon>Chryseobacterium</taxon>
    </lineage>
</organism>
<dbReference type="STRING" id="373668.SAMN05421786_10572"/>
<feature type="chain" id="PRO_5012749344" evidence="1">
    <location>
        <begin position="19"/>
        <end position="180"/>
    </location>
</feature>
<dbReference type="AlphaFoldDB" id="A0A1N7PDT5"/>
<keyword evidence="1" id="KW-0732">Signal</keyword>
<dbReference type="Proteomes" id="UP000186744">
    <property type="component" value="Unassembled WGS sequence"/>
</dbReference>
<dbReference type="RefSeq" id="WP_139329289.1">
    <property type="nucleotide sequence ID" value="NZ_FTOL01000005.1"/>
</dbReference>
<reference evidence="3" key="1">
    <citation type="submission" date="2017-01" db="EMBL/GenBank/DDBJ databases">
        <authorList>
            <person name="Varghese N."/>
            <person name="Submissions S."/>
        </authorList>
    </citation>
    <scope>NUCLEOTIDE SEQUENCE [LARGE SCALE GENOMIC DNA]</scope>
    <source>
        <strain evidence="3">DSM 18017</strain>
    </source>
</reference>